<reference evidence="4" key="1">
    <citation type="journal article" date="2020" name="mSystems">
        <title>Genome- and Community-Level Interaction Insights into Carbon Utilization and Element Cycling Functions of Hydrothermarchaeota in Hydrothermal Sediment.</title>
        <authorList>
            <person name="Zhou Z."/>
            <person name="Liu Y."/>
            <person name="Xu W."/>
            <person name="Pan J."/>
            <person name="Luo Z.H."/>
            <person name="Li M."/>
        </authorList>
    </citation>
    <scope>NUCLEOTIDE SEQUENCE [LARGE SCALE GENOMIC DNA]</scope>
    <source>
        <strain evidence="4">SpSt-961</strain>
    </source>
</reference>
<keyword evidence="2" id="KW-0604">Photosystem II</keyword>
<accession>A0A7V3VU03</accession>
<gene>
    <name evidence="4" type="ORF">ENX68_02205</name>
</gene>
<dbReference type="Pfam" id="PF14870">
    <property type="entry name" value="PSII_BNR"/>
    <property type="match status" value="2"/>
</dbReference>
<dbReference type="GO" id="GO:0015979">
    <property type="term" value="P:photosynthesis"/>
    <property type="evidence" value="ECO:0007669"/>
    <property type="project" value="UniProtKB-KW"/>
</dbReference>
<organism evidence="4">
    <name type="scientific">candidate division WOR-3 bacterium</name>
    <dbReference type="NCBI Taxonomy" id="2052148"/>
    <lineage>
        <taxon>Bacteria</taxon>
        <taxon>Bacteria division WOR-3</taxon>
    </lineage>
</organism>
<dbReference type="SUPFAM" id="SSF110296">
    <property type="entry name" value="Oligoxyloglucan reducing end-specific cellobiohydrolase"/>
    <property type="match status" value="2"/>
</dbReference>
<evidence type="ECO:0000256" key="1">
    <source>
        <dbReference type="ARBA" id="ARBA00022531"/>
    </source>
</evidence>
<dbReference type="PANTHER" id="PTHR47199">
    <property type="entry name" value="PHOTOSYSTEM II STABILITY/ASSEMBLY FACTOR HCF136, CHLOROPLASTIC"/>
    <property type="match status" value="1"/>
</dbReference>
<dbReference type="AlphaFoldDB" id="A0A7V3VU03"/>
<dbReference type="GO" id="GO:0009523">
    <property type="term" value="C:photosystem II"/>
    <property type="evidence" value="ECO:0007669"/>
    <property type="project" value="UniProtKB-KW"/>
</dbReference>
<keyword evidence="1" id="KW-0602">Photosynthesis</keyword>
<dbReference type="InterPro" id="IPR028203">
    <property type="entry name" value="PSII_CF48-like_dom"/>
</dbReference>
<name>A0A7V3VU03_UNCW3</name>
<dbReference type="Gene3D" id="2.130.10.10">
    <property type="entry name" value="YVTN repeat-like/Quinoprotein amine dehydrogenase"/>
    <property type="match status" value="1"/>
</dbReference>
<dbReference type="PANTHER" id="PTHR47199:SF2">
    <property type="entry name" value="PHOTOSYSTEM II STABILITY_ASSEMBLY FACTOR HCF136, CHLOROPLASTIC"/>
    <property type="match status" value="1"/>
</dbReference>
<dbReference type="InterPro" id="IPR015943">
    <property type="entry name" value="WD40/YVTN_repeat-like_dom_sf"/>
</dbReference>
<feature type="domain" description="Photosynthesis system II assembly factor Ycf48/Hcf136-like" evidence="3">
    <location>
        <begin position="108"/>
        <end position="216"/>
    </location>
</feature>
<protein>
    <submittedName>
        <fullName evidence="4">T9SS type A sorting domain-containing protein</fullName>
    </submittedName>
</protein>
<sequence>MILKIKKILLWFWLIPAIIFAGWSIQPSGTNSNLEDVDFVDVNHGWVVGGARDLNPNDAVILKTEDGGNTWNNVTPTYLNLGIDLFKRVSSPDSLICYATAQDTVGSGSHFYILKTTDGGNTWTVLPAPTYTLPTSIYFINSDMGWTAGELDYSPMVLHTSDGGNSWTVQGWYNYNGGPTRIFFCNSQQGFVAGGTEDSPTTRGYIMTTTDGGNSWFESYIWEAIIPYTWPLMTGVHFIDNLNGWACGNLYGATGPHYEERIVSTTDGGLNWDEVQIITDTTVGRLYDIHMVNSQTGWIVCGGDILHTTNGWVSWHFDTSNVTTTLKAVDFVDINNGWAAGYGGIILKYTGNESVAENLDAHFIKGQEIELTVMPATNNSLPCIISSPNSGTINFSLYNILAQKISSAGMEVHSGTQKYILQLPQDLPPGVYFLCAKTNNQSVTKKFVMIR</sequence>
<feature type="domain" description="Photosynthesis system II assembly factor Ycf48/Hcf136-like" evidence="3">
    <location>
        <begin position="21"/>
        <end position="74"/>
    </location>
</feature>
<dbReference type="CDD" id="cd15482">
    <property type="entry name" value="Sialidase_non-viral"/>
    <property type="match status" value="1"/>
</dbReference>
<evidence type="ECO:0000313" key="4">
    <source>
        <dbReference type="EMBL" id="HGE77799.1"/>
    </source>
</evidence>
<dbReference type="InterPro" id="IPR026444">
    <property type="entry name" value="Secre_tail"/>
</dbReference>
<dbReference type="NCBIfam" id="TIGR04183">
    <property type="entry name" value="Por_Secre_tail"/>
    <property type="match status" value="1"/>
</dbReference>
<evidence type="ECO:0000259" key="3">
    <source>
        <dbReference type="Pfam" id="PF14870"/>
    </source>
</evidence>
<evidence type="ECO:0000256" key="2">
    <source>
        <dbReference type="ARBA" id="ARBA00023276"/>
    </source>
</evidence>
<dbReference type="EMBL" id="DTOZ01000056">
    <property type="protein sequence ID" value="HGE77799.1"/>
    <property type="molecule type" value="Genomic_DNA"/>
</dbReference>
<comment type="caution">
    <text evidence="4">The sequence shown here is derived from an EMBL/GenBank/DDBJ whole genome shotgun (WGS) entry which is preliminary data.</text>
</comment>
<proteinExistence type="predicted"/>